<keyword evidence="9" id="KW-0808">Transferase</keyword>
<comment type="subcellular location">
    <subcellularLocation>
        <location evidence="2">Mitochondrion inner membrane</location>
        <topology evidence="2">Peripheral membrane protein</topology>
        <orientation evidence="2">Matrix side</orientation>
    </subcellularLocation>
</comment>
<name>A0A1Y1U7E5_9TREE</name>
<dbReference type="UniPathway" id="UPA00557">
    <property type="reaction ID" value="UER00614"/>
</dbReference>
<evidence type="ECO:0000256" key="19">
    <source>
        <dbReference type="SAM" id="SignalP"/>
    </source>
</evidence>
<proteinExistence type="inferred from homology"/>
<evidence type="ECO:0000313" key="20">
    <source>
        <dbReference type="EMBL" id="ORX33928.1"/>
    </source>
</evidence>
<evidence type="ECO:0000256" key="14">
    <source>
        <dbReference type="ARBA" id="ARBA00023128"/>
    </source>
</evidence>
<evidence type="ECO:0000256" key="3">
    <source>
        <dbReference type="ARBA" id="ARBA00005119"/>
    </source>
</evidence>
<dbReference type="PANTHER" id="PTHR13619:SF0">
    <property type="entry name" value="PHOSPHATIDATE CYTIDYLYLTRANSFERASE, MITOCHONDRIAL"/>
    <property type="match status" value="1"/>
</dbReference>
<evidence type="ECO:0000256" key="15">
    <source>
        <dbReference type="ARBA" id="ARBA00023136"/>
    </source>
</evidence>
<comment type="similarity">
    <text evidence="5">Belongs to the TAM41 family.</text>
</comment>
<dbReference type="AlphaFoldDB" id="A0A1Y1U7E5"/>
<keyword evidence="8" id="KW-0444">Lipid biosynthesis</keyword>
<gene>
    <name evidence="20" type="ORF">BD324DRAFT_637728</name>
</gene>
<keyword evidence="14" id="KW-0496">Mitochondrion</keyword>
<dbReference type="InterPro" id="IPR015222">
    <property type="entry name" value="Tam41"/>
</dbReference>
<evidence type="ECO:0000313" key="21">
    <source>
        <dbReference type="Proteomes" id="UP000193218"/>
    </source>
</evidence>
<dbReference type="Proteomes" id="UP000193218">
    <property type="component" value="Unassembled WGS sequence"/>
</dbReference>
<comment type="pathway">
    <text evidence="3">Phospholipid metabolism; CDP-diacylglycerol biosynthesis; CDP-diacylglycerol from sn-glycerol 3-phosphate: step 3/3.</text>
</comment>
<evidence type="ECO:0000256" key="13">
    <source>
        <dbReference type="ARBA" id="ARBA00023098"/>
    </source>
</evidence>
<evidence type="ECO:0000256" key="6">
    <source>
        <dbReference type="ARBA" id="ARBA00012487"/>
    </source>
</evidence>
<comment type="cofactor">
    <cofactor evidence="1">
        <name>Mg(2+)</name>
        <dbReference type="ChEBI" id="CHEBI:18420"/>
    </cofactor>
</comment>
<comment type="caution">
    <text evidence="20">The sequence shown here is derived from an EMBL/GenBank/DDBJ whole genome shotgun (WGS) entry which is preliminary data.</text>
</comment>
<dbReference type="STRING" id="4999.A0A1Y1U7E5"/>
<dbReference type="Pfam" id="PF09139">
    <property type="entry name" value="Tam41_Mmp37"/>
    <property type="match status" value="1"/>
</dbReference>
<evidence type="ECO:0000256" key="8">
    <source>
        <dbReference type="ARBA" id="ARBA00022516"/>
    </source>
</evidence>
<sequence length="441" mass="48232">MIQMKLGSTMALLLLSSTRATLFPKAIYSLAGLPRNLDPRQWFRQDQCRHLHTASLLAFSTRQDSTISKGGNDSQSNVTITSSSSVDEVASGESIKYHHQTIKDASNSLGPILDELPSEIDYAVAYGSGVMKQANAVGPPPMIDLLLATPSSEMFHASNLRRNPSHYPFHARLLGPRWVTRIQEWGPGAWYIPQVSLAGKNVKYGVVSSSRILSDLRKWDSFYFSGRLQKPTVQLVLAKSANRQFEGALEANDVAALSLALALIPESSFSEYMLWEKIAGLSYAGDPRMGIGGENPDKVKNIVRGPGSLQGFREKYGSHLAELEVSIEGSEKGSRLQWQEKQETMLQKSPSLQHLSNMYSRLPHTIKDSVNLSLGLDGDATKDMTEERATALRSALLTAIKQISGRPALTQSMKGLITAGLTKSISYALAKLQKASAGKKK</sequence>
<dbReference type="GO" id="GO:0032049">
    <property type="term" value="P:cardiolipin biosynthetic process"/>
    <property type="evidence" value="ECO:0007669"/>
    <property type="project" value="InterPro"/>
</dbReference>
<evidence type="ECO:0000256" key="11">
    <source>
        <dbReference type="ARBA" id="ARBA00022792"/>
    </source>
</evidence>
<keyword evidence="21" id="KW-1185">Reference proteome</keyword>
<keyword evidence="11" id="KW-0999">Mitochondrion inner membrane</keyword>
<keyword evidence="17" id="KW-1208">Phospholipid metabolism</keyword>
<dbReference type="GO" id="GO:0005743">
    <property type="term" value="C:mitochondrial inner membrane"/>
    <property type="evidence" value="ECO:0007669"/>
    <property type="project" value="UniProtKB-SubCell"/>
</dbReference>
<evidence type="ECO:0000256" key="9">
    <source>
        <dbReference type="ARBA" id="ARBA00022679"/>
    </source>
</evidence>
<keyword evidence="19" id="KW-0732">Signal</keyword>
<keyword evidence="10" id="KW-0548">Nucleotidyltransferase</keyword>
<keyword evidence="12" id="KW-0460">Magnesium</keyword>
<reference evidence="20 21" key="1">
    <citation type="submission" date="2017-03" db="EMBL/GenBank/DDBJ databases">
        <title>Widespread Adenine N6-methylation of Active Genes in Fungi.</title>
        <authorList>
            <consortium name="DOE Joint Genome Institute"/>
            <person name="Mondo S.J."/>
            <person name="Dannebaum R.O."/>
            <person name="Kuo R.C."/>
            <person name="Louie K.B."/>
            <person name="Bewick A.J."/>
            <person name="Labutti K."/>
            <person name="Haridas S."/>
            <person name="Kuo A."/>
            <person name="Salamov A."/>
            <person name="Ahrendt S.R."/>
            <person name="Lau R."/>
            <person name="Bowen B.P."/>
            <person name="Lipzen A."/>
            <person name="Sullivan W."/>
            <person name="Andreopoulos W.B."/>
            <person name="Clum A."/>
            <person name="Lindquist E."/>
            <person name="Daum C."/>
            <person name="Northen T.R."/>
            <person name="Ramamoorthy G."/>
            <person name="Schmitz R.J."/>
            <person name="Gryganskyi A."/>
            <person name="Culley D."/>
            <person name="Magnuson J."/>
            <person name="James T.Y."/>
            <person name="O'Malley M.A."/>
            <person name="Stajich J.E."/>
            <person name="Spatafora J.W."/>
            <person name="Visel A."/>
            <person name="Grigoriev I.V."/>
        </authorList>
    </citation>
    <scope>NUCLEOTIDE SEQUENCE [LARGE SCALE GENOMIC DNA]</scope>
    <source>
        <strain evidence="20 21">NRRL Y-17943</strain>
    </source>
</reference>
<protein>
    <recommendedName>
        <fullName evidence="7">Phosphatidate cytidylyltransferase, mitochondrial</fullName>
        <ecNumber evidence="6">2.7.7.41</ecNumber>
    </recommendedName>
    <alternativeName>
        <fullName evidence="18">CDP-diacylglycerol synthase</fullName>
    </alternativeName>
</protein>
<dbReference type="EMBL" id="NBSH01000016">
    <property type="protein sequence ID" value="ORX33928.1"/>
    <property type="molecule type" value="Genomic_DNA"/>
</dbReference>
<feature type="chain" id="PRO_5010985142" description="Phosphatidate cytidylyltransferase, mitochondrial" evidence="19">
    <location>
        <begin position="21"/>
        <end position="441"/>
    </location>
</feature>
<evidence type="ECO:0000256" key="16">
    <source>
        <dbReference type="ARBA" id="ARBA00023209"/>
    </source>
</evidence>
<feature type="signal peptide" evidence="19">
    <location>
        <begin position="1"/>
        <end position="20"/>
    </location>
</feature>
<dbReference type="PANTHER" id="PTHR13619">
    <property type="entry name" value="PHOSPHATIDATE CYTIDYLYLTRANSFERASE, MITOCHONDRIAL"/>
    <property type="match status" value="1"/>
</dbReference>
<evidence type="ECO:0000256" key="1">
    <source>
        <dbReference type="ARBA" id="ARBA00001946"/>
    </source>
</evidence>
<dbReference type="GO" id="GO:0004605">
    <property type="term" value="F:phosphatidate cytidylyltransferase activity"/>
    <property type="evidence" value="ECO:0007669"/>
    <property type="project" value="UniProtKB-EC"/>
</dbReference>
<evidence type="ECO:0000256" key="4">
    <source>
        <dbReference type="ARBA" id="ARBA00005189"/>
    </source>
</evidence>
<keyword evidence="16" id="KW-0594">Phospholipid biosynthesis</keyword>
<keyword evidence="15" id="KW-0472">Membrane</keyword>
<evidence type="ECO:0000256" key="7">
    <source>
        <dbReference type="ARBA" id="ARBA00018337"/>
    </source>
</evidence>
<evidence type="ECO:0000256" key="12">
    <source>
        <dbReference type="ARBA" id="ARBA00022842"/>
    </source>
</evidence>
<dbReference type="FunCoup" id="A0A1Y1U7E5">
    <property type="interactions" value="416"/>
</dbReference>
<evidence type="ECO:0000256" key="2">
    <source>
        <dbReference type="ARBA" id="ARBA00004443"/>
    </source>
</evidence>
<dbReference type="RefSeq" id="XP_021868216.1">
    <property type="nucleotide sequence ID" value="XM_022017038.1"/>
</dbReference>
<organism evidence="20 21">
    <name type="scientific">Kockovaella imperatae</name>
    <dbReference type="NCBI Taxonomy" id="4999"/>
    <lineage>
        <taxon>Eukaryota</taxon>
        <taxon>Fungi</taxon>
        <taxon>Dikarya</taxon>
        <taxon>Basidiomycota</taxon>
        <taxon>Agaricomycotina</taxon>
        <taxon>Tremellomycetes</taxon>
        <taxon>Tremellales</taxon>
        <taxon>Cuniculitremaceae</taxon>
        <taxon>Kockovaella</taxon>
    </lineage>
</organism>
<accession>A0A1Y1U7E5</accession>
<dbReference type="InParanoid" id="A0A1Y1U7E5"/>
<dbReference type="GeneID" id="33558847"/>
<evidence type="ECO:0000256" key="10">
    <source>
        <dbReference type="ARBA" id="ARBA00022695"/>
    </source>
</evidence>
<dbReference type="OrthoDB" id="341477at2759"/>
<evidence type="ECO:0000256" key="17">
    <source>
        <dbReference type="ARBA" id="ARBA00023264"/>
    </source>
</evidence>
<dbReference type="GO" id="GO:0016024">
    <property type="term" value="P:CDP-diacylglycerol biosynthetic process"/>
    <property type="evidence" value="ECO:0007669"/>
    <property type="project" value="UniProtKB-UniPathway"/>
</dbReference>
<keyword evidence="13" id="KW-0443">Lipid metabolism</keyword>
<dbReference type="EC" id="2.7.7.41" evidence="6"/>
<comment type="pathway">
    <text evidence="4">Lipid metabolism.</text>
</comment>
<evidence type="ECO:0000256" key="18">
    <source>
        <dbReference type="ARBA" id="ARBA00029893"/>
    </source>
</evidence>
<evidence type="ECO:0000256" key="5">
    <source>
        <dbReference type="ARBA" id="ARBA00005458"/>
    </source>
</evidence>